<dbReference type="STRING" id="990288.Atc_1997"/>
<dbReference type="PANTHER" id="PTHR30629:SF2">
    <property type="entry name" value="PROPHAGE INTEGRASE INTS-RELATED"/>
    <property type="match status" value="1"/>
</dbReference>
<dbReference type="HOGENOM" id="CLU_027562_0_4_6"/>
<feature type="domain" description="Integrase DNA-binding" evidence="6">
    <location>
        <begin position="3"/>
        <end position="86"/>
    </location>
</feature>
<evidence type="ECO:0000259" key="7">
    <source>
        <dbReference type="Pfam" id="PF22022"/>
    </source>
</evidence>
<evidence type="ECO:0000313" key="9">
    <source>
        <dbReference type="Proteomes" id="UP000006135"/>
    </source>
</evidence>
<dbReference type="Pfam" id="PF13356">
    <property type="entry name" value="Arm-DNA-bind_3"/>
    <property type="match status" value="1"/>
</dbReference>
<feature type="domain" description="Phage integrase central" evidence="7">
    <location>
        <begin position="130"/>
        <end position="208"/>
    </location>
</feature>
<dbReference type="PANTHER" id="PTHR30629">
    <property type="entry name" value="PROPHAGE INTEGRASE"/>
    <property type="match status" value="1"/>
</dbReference>
<dbReference type="InterPro" id="IPR025166">
    <property type="entry name" value="Integrase_DNA_bind_dom"/>
</dbReference>
<protein>
    <submittedName>
        <fullName evidence="8">Phage-related integrase</fullName>
    </submittedName>
</protein>
<keyword evidence="4" id="KW-0233">DNA recombination</keyword>
<dbReference type="Proteomes" id="UP000006135">
    <property type="component" value="Chromosome"/>
</dbReference>
<dbReference type="GO" id="GO:0003677">
    <property type="term" value="F:DNA binding"/>
    <property type="evidence" value="ECO:0007669"/>
    <property type="project" value="UniProtKB-KW"/>
</dbReference>
<reference evidence="8 9" key="1">
    <citation type="journal article" date="2011" name="J. Genet. Genomics">
        <title>Unraveling the Acidithiobacillus caldus complete genome and its central metabolisms for carbon assimilation.</title>
        <authorList>
            <person name="You X.Y."/>
            <person name="Guo X."/>
            <person name="Zheng H.J."/>
            <person name="Zhang M.J."/>
            <person name="Liu L.J."/>
            <person name="Zhu Y.Q."/>
            <person name="Zhu B."/>
            <person name="Wang S.Y."/>
            <person name="Zhao G.P."/>
            <person name="Poetsch A."/>
            <person name="Jiang C.Y."/>
            <person name="Liu S.J."/>
        </authorList>
    </citation>
    <scope>NUCLEOTIDE SEQUENCE [LARGE SCALE GENOMIC DNA]</scope>
    <source>
        <strain evidence="8 9">SM-1</strain>
    </source>
</reference>
<evidence type="ECO:0000256" key="1">
    <source>
        <dbReference type="ARBA" id="ARBA00008857"/>
    </source>
</evidence>
<evidence type="ECO:0000313" key="8">
    <source>
        <dbReference type="EMBL" id="AEK58645.1"/>
    </source>
</evidence>
<accession>F9ZQP5</accession>
<proteinExistence type="inferred from homology"/>
<dbReference type="GO" id="GO:0015074">
    <property type="term" value="P:DNA integration"/>
    <property type="evidence" value="ECO:0007669"/>
    <property type="project" value="UniProtKB-KW"/>
</dbReference>
<comment type="similarity">
    <text evidence="1">Belongs to the 'phage' integrase family.</text>
</comment>
<dbReference type="Gene3D" id="1.10.443.10">
    <property type="entry name" value="Intergrase catalytic core"/>
    <property type="match status" value="1"/>
</dbReference>
<dbReference type="EMBL" id="CP002573">
    <property type="protein sequence ID" value="AEK58645.1"/>
    <property type="molecule type" value="Genomic_DNA"/>
</dbReference>
<evidence type="ECO:0000256" key="2">
    <source>
        <dbReference type="ARBA" id="ARBA00022908"/>
    </source>
</evidence>
<evidence type="ECO:0000256" key="3">
    <source>
        <dbReference type="ARBA" id="ARBA00023125"/>
    </source>
</evidence>
<keyword evidence="9" id="KW-1185">Reference proteome</keyword>
<dbReference type="KEGG" id="acu:Atc_1997"/>
<dbReference type="InterPro" id="IPR011010">
    <property type="entry name" value="DNA_brk_join_enz"/>
</dbReference>
<dbReference type="AlphaFoldDB" id="F9ZQP5"/>
<dbReference type="SUPFAM" id="SSF56349">
    <property type="entry name" value="DNA breaking-rejoining enzymes"/>
    <property type="match status" value="1"/>
</dbReference>
<dbReference type="GO" id="GO:0006310">
    <property type="term" value="P:DNA recombination"/>
    <property type="evidence" value="ECO:0007669"/>
    <property type="project" value="UniProtKB-KW"/>
</dbReference>
<dbReference type="Pfam" id="PF22022">
    <property type="entry name" value="Phage_int_M"/>
    <property type="match status" value="1"/>
</dbReference>
<keyword evidence="3" id="KW-0238">DNA-binding</keyword>
<name>F9ZQP5_ACICS</name>
<feature type="region of interest" description="Disordered" evidence="5">
    <location>
        <begin position="82"/>
        <end position="101"/>
    </location>
</feature>
<evidence type="ECO:0000259" key="6">
    <source>
        <dbReference type="Pfam" id="PF13356"/>
    </source>
</evidence>
<sequence length="444" mass="49728">MKLTTRFIDAAKPDSTKDTYLRDGNGLELRILRKTGKKVWQLRYTFEGKRRVIGLGDYSTCSLKDARLKAMDARKLLSTGMDPAALSKTPDSAPKTAAHMEGLQPSKPSITAVQMNESQSSHRLIDLVFAYVRMKRKNGQSKYANDVERSARLYLLENAPEIANKPANQCTPEDIASVIRPIHARGKIRSADKLRSFLSAAFKAAMQAPYHPGLPEDLLGFSVTSNPVLALPSVPVNTRDRFLTQNELGQYGATVLSNSGITYGCLALALLAGGQRPLQVSRITDTDYDAKEGILLLRDPKGKRHAARSHYLPVGPVARAFIEKLQELDSPIKHPIWFSQDGYQLMSATTLSHQCTRIQKHLKMEPFQLRDIRRTVETEMARIGISKDLRAHLLSHGLSGIQDRHYDRYDRINEKRAALESWEKHLMLLINGYIPGKNADNAEF</sequence>
<dbReference type="GeneID" id="92933072"/>
<dbReference type="InterPro" id="IPR013762">
    <property type="entry name" value="Integrase-like_cat_sf"/>
</dbReference>
<dbReference type="InterPro" id="IPR050808">
    <property type="entry name" value="Phage_Integrase"/>
</dbReference>
<evidence type="ECO:0000256" key="5">
    <source>
        <dbReference type="SAM" id="MobiDB-lite"/>
    </source>
</evidence>
<dbReference type="InterPro" id="IPR053876">
    <property type="entry name" value="Phage_int_M"/>
</dbReference>
<dbReference type="InterPro" id="IPR010998">
    <property type="entry name" value="Integrase_recombinase_N"/>
</dbReference>
<organism evidence="8 9">
    <name type="scientific">Acidithiobacillus caldus (strain SM-1)</name>
    <dbReference type="NCBI Taxonomy" id="990288"/>
    <lineage>
        <taxon>Bacteria</taxon>
        <taxon>Pseudomonadati</taxon>
        <taxon>Pseudomonadota</taxon>
        <taxon>Acidithiobacillia</taxon>
        <taxon>Acidithiobacillales</taxon>
        <taxon>Acidithiobacillaceae</taxon>
        <taxon>Acidithiobacillus</taxon>
    </lineage>
</organism>
<dbReference type="RefSeq" id="WP_014003156.1">
    <property type="nucleotide sequence ID" value="NC_015850.1"/>
</dbReference>
<evidence type="ECO:0000256" key="4">
    <source>
        <dbReference type="ARBA" id="ARBA00023172"/>
    </source>
</evidence>
<dbReference type="Gene3D" id="1.10.150.130">
    <property type="match status" value="1"/>
</dbReference>
<dbReference type="Gene3D" id="3.30.160.390">
    <property type="entry name" value="Integrase, DNA-binding domain"/>
    <property type="match status" value="1"/>
</dbReference>
<keyword evidence="2" id="KW-0229">DNA integration</keyword>
<dbReference type="InterPro" id="IPR038488">
    <property type="entry name" value="Integrase_DNA-bd_sf"/>
</dbReference>
<gene>
    <name evidence="8" type="ordered locus">Atc_1997</name>
</gene>